<feature type="compositionally biased region" description="Basic and acidic residues" evidence="1">
    <location>
        <begin position="648"/>
        <end position="658"/>
    </location>
</feature>
<dbReference type="AlphaFoldDB" id="A0A397T2M4"/>
<feature type="region of interest" description="Disordered" evidence="1">
    <location>
        <begin position="645"/>
        <end position="683"/>
    </location>
</feature>
<keyword evidence="4" id="KW-1185">Reference proteome</keyword>
<evidence type="ECO:0000256" key="1">
    <source>
        <dbReference type="SAM" id="MobiDB-lite"/>
    </source>
</evidence>
<dbReference type="SUPFAM" id="SSF56112">
    <property type="entry name" value="Protein kinase-like (PK-like)"/>
    <property type="match status" value="1"/>
</dbReference>
<sequence>MSSNFDMIIIQIKDQPLRILVRLKLNDNLSIIRKELEMNNFIDDTLLFSKKYSQSNNNNESYELINIVHENEENILLIDIVEKFDTYYILYLVNSIESNWRFLIDKLKLEYGRIITPDGIRVANKKAFIIKDCEMTEIGSEGFQNGLDSNEDGIMETELFFTEDIHFSNFGLSIRSKNNNSIDHPSYYSTETSKISLNFNKYLELTPEFIYMVKDAIKSKHSKKEFEKINEEFGQIISDEVILGGRSDFPSITENKSCKLIEGQNPDNFEDVDEKLWVTSLKGFKNLDCIKFKNPVNIFQFLPSDLCKDCFISISNPSKFIPINNSLTNTTFTDNYNDNSVTFIKNNNLGPSELVNFIVVNRFVKFINMNELSAITDIDGGHFGTISKAIWKTTNDFVICKRLKNIQSICYKQKEAFLHELSMHKRLDYCSRIIRILGISFDEYKQEYLLMMEYADGGDLRKYLQEKFTTLTWDDKFKLAYQITEGIKYLHGENIIHRDLHSKNIVIHRGEAKIIDLGIAKSIETETNLHLGIFGMIAYIDPKILADPSYNYKHDKRSDVYSLGVLMWELSSGYPPFIIENNNTLGIQLINGRREEPIPNTPKEYLELYKLCWSGEPDLRPTINEVFIKLGKMLGIQDVSNYNDDDIQDFKSEQHDDNQSFVNNDTGEMGQDSKMNELSLDPT</sequence>
<evidence type="ECO:0000313" key="3">
    <source>
        <dbReference type="EMBL" id="RIA91146.1"/>
    </source>
</evidence>
<dbReference type="PRINTS" id="PR00109">
    <property type="entry name" value="TYRKINASE"/>
</dbReference>
<reference evidence="3 4" key="1">
    <citation type="submission" date="2018-06" db="EMBL/GenBank/DDBJ databases">
        <title>Comparative genomics reveals the genomic features of Rhizophagus irregularis, R. cerebriforme, R. diaphanum and Gigaspora rosea, and their symbiotic lifestyle signature.</title>
        <authorList>
            <person name="Morin E."/>
            <person name="San Clemente H."/>
            <person name="Chen E.C.H."/>
            <person name="De La Providencia I."/>
            <person name="Hainaut M."/>
            <person name="Kuo A."/>
            <person name="Kohler A."/>
            <person name="Murat C."/>
            <person name="Tang N."/>
            <person name="Roy S."/>
            <person name="Loubradou J."/>
            <person name="Henrissat B."/>
            <person name="Grigoriev I.V."/>
            <person name="Corradi N."/>
            <person name="Roux C."/>
            <person name="Martin F.M."/>
        </authorList>
    </citation>
    <scope>NUCLEOTIDE SEQUENCE [LARGE SCALE GENOMIC DNA]</scope>
    <source>
        <strain evidence="3 4">DAOM 227022</strain>
    </source>
</reference>
<dbReference type="Pfam" id="PF07714">
    <property type="entry name" value="PK_Tyr_Ser-Thr"/>
    <property type="match status" value="1"/>
</dbReference>
<dbReference type="InterPro" id="IPR051681">
    <property type="entry name" value="Ser/Thr_Kinases-Pseudokinases"/>
</dbReference>
<dbReference type="InterPro" id="IPR011009">
    <property type="entry name" value="Kinase-like_dom_sf"/>
</dbReference>
<dbReference type="InterPro" id="IPR001245">
    <property type="entry name" value="Ser-Thr/Tyr_kinase_cat_dom"/>
</dbReference>
<keyword evidence="3" id="KW-0808">Transferase</keyword>
<protein>
    <submittedName>
        <fullName evidence="3">Kinase-like domain-containing protein</fullName>
    </submittedName>
</protein>
<feature type="domain" description="Protein kinase" evidence="2">
    <location>
        <begin position="372"/>
        <end position="634"/>
    </location>
</feature>
<dbReference type="GO" id="GO:0004674">
    <property type="term" value="F:protein serine/threonine kinase activity"/>
    <property type="evidence" value="ECO:0007669"/>
    <property type="project" value="TreeGrafter"/>
</dbReference>
<name>A0A397T2M4_9GLOM</name>
<evidence type="ECO:0000313" key="4">
    <source>
        <dbReference type="Proteomes" id="UP000265703"/>
    </source>
</evidence>
<dbReference type="InterPro" id="IPR000719">
    <property type="entry name" value="Prot_kinase_dom"/>
</dbReference>
<dbReference type="EMBL" id="QKYT01000161">
    <property type="protein sequence ID" value="RIA91146.1"/>
    <property type="molecule type" value="Genomic_DNA"/>
</dbReference>
<proteinExistence type="predicted"/>
<dbReference type="PROSITE" id="PS50011">
    <property type="entry name" value="PROTEIN_KINASE_DOM"/>
    <property type="match status" value="1"/>
</dbReference>
<dbReference type="PANTHER" id="PTHR44329">
    <property type="entry name" value="SERINE/THREONINE-PROTEIN KINASE TNNI3K-RELATED"/>
    <property type="match status" value="1"/>
</dbReference>
<comment type="caution">
    <text evidence="3">The sequence shown here is derived from an EMBL/GenBank/DDBJ whole genome shotgun (WGS) entry which is preliminary data.</text>
</comment>
<dbReference type="Proteomes" id="UP000265703">
    <property type="component" value="Unassembled WGS sequence"/>
</dbReference>
<dbReference type="GO" id="GO:0005524">
    <property type="term" value="F:ATP binding"/>
    <property type="evidence" value="ECO:0007669"/>
    <property type="project" value="InterPro"/>
</dbReference>
<accession>A0A397T2M4</accession>
<dbReference type="OrthoDB" id="10261027at2759"/>
<dbReference type="Gene3D" id="1.10.510.10">
    <property type="entry name" value="Transferase(Phosphotransferase) domain 1"/>
    <property type="match status" value="1"/>
</dbReference>
<organism evidence="3 4">
    <name type="scientific">Glomus cerebriforme</name>
    <dbReference type="NCBI Taxonomy" id="658196"/>
    <lineage>
        <taxon>Eukaryota</taxon>
        <taxon>Fungi</taxon>
        <taxon>Fungi incertae sedis</taxon>
        <taxon>Mucoromycota</taxon>
        <taxon>Glomeromycotina</taxon>
        <taxon>Glomeromycetes</taxon>
        <taxon>Glomerales</taxon>
        <taxon>Glomeraceae</taxon>
        <taxon>Glomus</taxon>
    </lineage>
</organism>
<evidence type="ECO:0000259" key="2">
    <source>
        <dbReference type="PROSITE" id="PS50011"/>
    </source>
</evidence>
<keyword evidence="3" id="KW-0418">Kinase</keyword>
<gene>
    <name evidence="3" type="ORF">C1645_768269</name>
</gene>